<evidence type="ECO:0000256" key="8">
    <source>
        <dbReference type="ARBA" id="ARBA00023002"/>
    </source>
</evidence>
<evidence type="ECO:0000256" key="14">
    <source>
        <dbReference type="SAM" id="Phobius"/>
    </source>
</evidence>
<evidence type="ECO:0000256" key="3">
    <source>
        <dbReference type="ARBA" id="ARBA00010617"/>
    </source>
</evidence>
<proteinExistence type="inferred from homology"/>
<dbReference type="Gene3D" id="1.10.630.10">
    <property type="entry name" value="Cytochrome P450"/>
    <property type="match status" value="1"/>
</dbReference>
<comment type="cofactor">
    <cofactor evidence="1 12">
        <name>heme</name>
        <dbReference type="ChEBI" id="CHEBI:30413"/>
    </cofactor>
</comment>
<dbReference type="Pfam" id="PF00067">
    <property type="entry name" value="p450"/>
    <property type="match status" value="1"/>
</dbReference>
<evidence type="ECO:0000256" key="9">
    <source>
        <dbReference type="ARBA" id="ARBA00023004"/>
    </source>
</evidence>
<keyword evidence="16" id="KW-1185">Reference proteome</keyword>
<dbReference type="GO" id="GO:0016020">
    <property type="term" value="C:membrane"/>
    <property type="evidence" value="ECO:0007669"/>
    <property type="project" value="UniProtKB-SubCell"/>
</dbReference>
<keyword evidence="9 12" id="KW-0408">Iron</keyword>
<evidence type="ECO:0000256" key="12">
    <source>
        <dbReference type="PIRSR" id="PIRSR602401-1"/>
    </source>
</evidence>
<dbReference type="InterPro" id="IPR017972">
    <property type="entry name" value="Cyt_P450_CS"/>
</dbReference>
<keyword evidence="10 13" id="KW-0503">Monooxygenase</keyword>
<evidence type="ECO:0000256" key="11">
    <source>
        <dbReference type="ARBA" id="ARBA00023136"/>
    </source>
</evidence>
<dbReference type="PRINTS" id="PR00463">
    <property type="entry name" value="EP450I"/>
</dbReference>
<evidence type="ECO:0000256" key="7">
    <source>
        <dbReference type="ARBA" id="ARBA00022989"/>
    </source>
</evidence>
<dbReference type="GO" id="GO:0004497">
    <property type="term" value="F:monooxygenase activity"/>
    <property type="evidence" value="ECO:0007669"/>
    <property type="project" value="UniProtKB-KW"/>
</dbReference>
<evidence type="ECO:0000256" key="6">
    <source>
        <dbReference type="ARBA" id="ARBA00022723"/>
    </source>
</evidence>
<comment type="similarity">
    <text evidence="3 13">Belongs to the cytochrome P450 family.</text>
</comment>
<dbReference type="InterPro" id="IPR002401">
    <property type="entry name" value="Cyt_P450_E_grp-I"/>
</dbReference>
<dbReference type="FunFam" id="1.10.630.10:FF:000043">
    <property type="entry name" value="Cytochrome P450 99A2"/>
    <property type="match status" value="1"/>
</dbReference>
<keyword evidence="4 12" id="KW-0349">Heme</keyword>
<dbReference type="PANTHER" id="PTHR47953">
    <property type="entry name" value="OS08G0105600 PROTEIN"/>
    <property type="match status" value="1"/>
</dbReference>
<reference evidence="15 16" key="1">
    <citation type="submission" date="2018-06" db="EMBL/GenBank/DDBJ databases">
        <title>The Genome of Cuscuta australis (Dodder) Provides Insight into the Evolution of Plant Parasitism.</title>
        <authorList>
            <person name="Liu H."/>
        </authorList>
    </citation>
    <scope>NUCLEOTIDE SEQUENCE [LARGE SCALE GENOMIC DNA]</scope>
    <source>
        <strain evidence="16">cv. Yunnan</strain>
        <tissue evidence="15">Vines</tissue>
    </source>
</reference>
<sequence>MEASLSLLFIDYFHSCAALFLSFLILTLTLIYQQWNKKKEDEETAGKKLPPGPRRIPVIGNLHQVGMSLISMPAHRVLVELAKKHPSCPPGLTRLQVGEIPLVVVSSPEMAREFLRTHDSAFATRPEYVSGNTIFYGRSDVGFCPYGDYWRQMKRLCITALRLDTDAIRSVRRDELRRLLSDVRSSSGQPLNLSDRIYLLTTSILCRSALGKAFPGRKELMVLVKNIFELVGQLDFVDVFPSWKILGLLFGNKRRMMRVHSQTDKIMENIIRQRRKRMEESNNDCEVIEDEYHVDVLLRLMHSQTLQVPITHDNIKALILDMLGGRVTSTITIVWAMSEMMKNPKVLARAQMEVREAFRLSGKDEEDGVLEEKDIAKRLPYLNSVVKETLRCHPPAPLLLPRECMEETTVSGGYTIERGTQVLVNAWAIARDPRYWEDPERFVPERFEKDPSISFMGNSFEFLPFGSGMRTCPGIEPGLATAHSALAHLLFHFDWEFPPGTTIDSFDLTEKPGVAVERRNPLCLILTPRVVA</sequence>
<dbReference type="Proteomes" id="UP000249390">
    <property type="component" value="Unassembled WGS sequence"/>
</dbReference>
<comment type="caution">
    <text evidence="15">The sequence shown here is derived from an EMBL/GenBank/DDBJ whole genome shotgun (WGS) entry which is preliminary data.</text>
</comment>
<keyword evidence="8 13" id="KW-0560">Oxidoreductase</keyword>
<evidence type="ECO:0000256" key="2">
    <source>
        <dbReference type="ARBA" id="ARBA00004167"/>
    </source>
</evidence>
<name>A0A328CXA0_9ASTE</name>
<dbReference type="PRINTS" id="PR00385">
    <property type="entry name" value="P450"/>
</dbReference>
<dbReference type="GO" id="GO:0020037">
    <property type="term" value="F:heme binding"/>
    <property type="evidence" value="ECO:0007669"/>
    <property type="project" value="InterPro"/>
</dbReference>
<protein>
    <submittedName>
        <fullName evidence="15">Uncharacterized protein</fullName>
    </submittedName>
</protein>
<dbReference type="SUPFAM" id="SSF48264">
    <property type="entry name" value="Cytochrome P450"/>
    <property type="match status" value="1"/>
</dbReference>
<keyword evidence="7 14" id="KW-1133">Transmembrane helix</keyword>
<dbReference type="PROSITE" id="PS00086">
    <property type="entry name" value="CYTOCHROME_P450"/>
    <property type="match status" value="1"/>
</dbReference>
<evidence type="ECO:0000256" key="10">
    <source>
        <dbReference type="ARBA" id="ARBA00023033"/>
    </source>
</evidence>
<organism evidence="15 16">
    <name type="scientific">Cuscuta australis</name>
    <dbReference type="NCBI Taxonomy" id="267555"/>
    <lineage>
        <taxon>Eukaryota</taxon>
        <taxon>Viridiplantae</taxon>
        <taxon>Streptophyta</taxon>
        <taxon>Embryophyta</taxon>
        <taxon>Tracheophyta</taxon>
        <taxon>Spermatophyta</taxon>
        <taxon>Magnoliopsida</taxon>
        <taxon>eudicotyledons</taxon>
        <taxon>Gunneridae</taxon>
        <taxon>Pentapetalae</taxon>
        <taxon>asterids</taxon>
        <taxon>lamiids</taxon>
        <taxon>Solanales</taxon>
        <taxon>Convolvulaceae</taxon>
        <taxon>Cuscuteae</taxon>
        <taxon>Cuscuta</taxon>
        <taxon>Cuscuta subgen. Grammica</taxon>
        <taxon>Cuscuta sect. Cleistogrammica</taxon>
    </lineage>
</organism>
<dbReference type="CDD" id="cd11072">
    <property type="entry name" value="CYP71-like"/>
    <property type="match status" value="1"/>
</dbReference>
<evidence type="ECO:0000256" key="13">
    <source>
        <dbReference type="RuleBase" id="RU000461"/>
    </source>
</evidence>
<keyword evidence="11 14" id="KW-0472">Membrane</keyword>
<evidence type="ECO:0000313" key="16">
    <source>
        <dbReference type="Proteomes" id="UP000249390"/>
    </source>
</evidence>
<keyword evidence="6 12" id="KW-0479">Metal-binding</keyword>
<comment type="subcellular location">
    <subcellularLocation>
        <location evidence="2">Membrane</location>
        <topology evidence="2">Single-pass membrane protein</topology>
    </subcellularLocation>
</comment>
<dbReference type="InterPro" id="IPR001128">
    <property type="entry name" value="Cyt_P450"/>
</dbReference>
<dbReference type="AlphaFoldDB" id="A0A328CXA0"/>
<evidence type="ECO:0000256" key="1">
    <source>
        <dbReference type="ARBA" id="ARBA00001971"/>
    </source>
</evidence>
<keyword evidence="5 14" id="KW-0812">Transmembrane</keyword>
<feature type="binding site" description="axial binding residue" evidence="12">
    <location>
        <position position="472"/>
    </location>
    <ligand>
        <name>heme</name>
        <dbReference type="ChEBI" id="CHEBI:30413"/>
    </ligand>
    <ligandPart>
        <name>Fe</name>
        <dbReference type="ChEBI" id="CHEBI:18248"/>
    </ligandPart>
</feature>
<evidence type="ECO:0000256" key="5">
    <source>
        <dbReference type="ARBA" id="ARBA00022692"/>
    </source>
</evidence>
<dbReference type="PANTHER" id="PTHR47953:SF19">
    <property type="entry name" value="OS06G0641600 PROTEIN"/>
    <property type="match status" value="1"/>
</dbReference>
<dbReference type="GO" id="GO:0016705">
    <property type="term" value="F:oxidoreductase activity, acting on paired donors, with incorporation or reduction of molecular oxygen"/>
    <property type="evidence" value="ECO:0007669"/>
    <property type="project" value="InterPro"/>
</dbReference>
<accession>A0A328CXA0</accession>
<dbReference type="EMBL" id="NQVE01000215">
    <property type="protein sequence ID" value="RAL38102.1"/>
    <property type="molecule type" value="Genomic_DNA"/>
</dbReference>
<dbReference type="InterPro" id="IPR036396">
    <property type="entry name" value="Cyt_P450_sf"/>
</dbReference>
<gene>
    <name evidence="15" type="ORF">DM860_000796</name>
</gene>
<feature type="transmembrane region" description="Helical" evidence="14">
    <location>
        <begin position="12"/>
        <end position="32"/>
    </location>
</feature>
<evidence type="ECO:0000256" key="4">
    <source>
        <dbReference type="ARBA" id="ARBA00022617"/>
    </source>
</evidence>
<dbReference type="GO" id="GO:0005506">
    <property type="term" value="F:iron ion binding"/>
    <property type="evidence" value="ECO:0007669"/>
    <property type="project" value="InterPro"/>
</dbReference>
<evidence type="ECO:0000313" key="15">
    <source>
        <dbReference type="EMBL" id="RAL38102.1"/>
    </source>
</evidence>
<dbReference type="InterPro" id="IPR052306">
    <property type="entry name" value="CYP450_71D"/>
</dbReference>